<dbReference type="InterPro" id="IPR036390">
    <property type="entry name" value="WH_DNA-bd_sf"/>
</dbReference>
<dbReference type="AlphaFoldDB" id="A0A3A9YQQ5"/>
<dbReference type="PROSITE" id="PS50995">
    <property type="entry name" value="HTH_MARR_2"/>
    <property type="match status" value="1"/>
</dbReference>
<dbReference type="InterPro" id="IPR000835">
    <property type="entry name" value="HTH_MarR-typ"/>
</dbReference>
<evidence type="ECO:0000313" key="3">
    <source>
        <dbReference type="Proteomes" id="UP000281726"/>
    </source>
</evidence>
<dbReference type="SMART" id="SM00347">
    <property type="entry name" value="HTH_MARR"/>
    <property type="match status" value="1"/>
</dbReference>
<evidence type="ECO:0000259" key="1">
    <source>
        <dbReference type="PROSITE" id="PS50995"/>
    </source>
</evidence>
<dbReference type="Gene3D" id="1.10.10.10">
    <property type="entry name" value="Winged helix-like DNA-binding domain superfamily/Winged helix DNA-binding domain"/>
    <property type="match status" value="1"/>
</dbReference>
<dbReference type="Proteomes" id="UP000281726">
    <property type="component" value="Unassembled WGS sequence"/>
</dbReference>
<dbReference type="GO" id="GO:0006950">
    <property type="term" value="P:response to stress"/>
    <property type="evidence" value="ECO:0007669"/>
    <property type="project" value="TreeGrafter"/>
</dbReference>
<dbReference type="Pfam" id="PF12802">
    <property type="entry name" value="MarR_2"/>
    <property type="match status" value="1"/>
</dbReference>
<feature type="domain" description="HTH marR-type" evidence="1">
    <location>
        <begin position="24"/>
        <end position="152"/>
    </location>
</feature>
<dbReference type="SUPFAM" id="SSF46785">
    <property type="entry name" value="Winged helix' DNA-binding domain"/>
    <property type="match status" value="1"/>
</dbReference>
<name>A0A3A9YQQ5_9ACTN</name>
<dbReference type="PANTHER" id="PTHR33164">
    <property type="entry name" value="TRANSCRIPTIONAL REGULATOR, MARR FAMILY"/>
    <property type="match status" value="1"/>
</dbReference>
<dbReference type="RefSeq" id="WP_120733117.1">
    <property type="nucleotide sequence ID" value="NZ_RBAK01000022.1"/>
</dbReference>
<dbReference type="InterPro" id="IPR036388">
    <property type="entry name" value="WH-like_DNA-bd_sf"/>
</dbReference>
<dbReference type="PANTHER" id="PTHR33164:SF43">
    <property type="entry name" value="HTH-TYPE TRANSCRIPTIONAL REPRESSOR YETL"/>
    <property type="match status" value="1"/>
</dbReference>
<organism evidence="2 3">
    <name type="scientific">Micromonospora endolithica</name>
    <dbReference type="NCBI Taxonomy" id="230091"/>
    <lineage>
        <taxon>Bacteria</taxon>
        <taxon>Bacillati</taxon>
        <taxon>Actinomycetota</taxon>
        <taxon>Actinomycetes</taxon>
        <taxon>Micromonosporales</taxon>
        <taxon>Micromonosporaceae</taxon>
        <taxon>Micromonospora</taxon>
    </lineage>
</organism>
<dbReference type="GO" id="GO:0003700">
    <property type="term" value="F:DNA-binding transcription factor activity"/>
    <property type="evidence" value="ECO:0007669"/>
    <property type="project" value="InterPro"/>
</dbReference>
<gene>
    <name evidence="2" type="ORF">D7223_31275</name>
</gene>
<keyword evidence="3" id="KW-1185">Reference proteome</keyword>
<protein>
    <submittedName>
        <fullName evidence="2">MarR family transcriptional regulator</fullName>
    </submittedName>
</protein>
<comment type="caution">
    <text evidence="2">The sequence shown here is derived from an EMBL/GenBank/DDBJ whole genome shotgun (WGS) entry which is preliminary data.</text>
</comment>
<sequence>MRQEASSAAQDSGRPAPRGLAASTALLFIAAGRTVQRRIERDLAAHKLTLRHIGALGHLAANPDLSYSDLARRAGVTAQSMHATVNRLEELGAVQRQLAGHGHPARLEVTDLGHRLLAHAADTAAALDQELLAGLTDQKRDDLARLLHTIAASARP</sequence>
<reference evidence="2 3" key="1">
    <citation type="journal article" date="2004" name="Syst. Appl. Microbiol.">
        <title>Cryptoendolithic actinomycetes from antarctic sandstone rock samples: Micromonospora endolithica sp. nov. and two isolates related to Micromonospora coerulea Jensen 1932.</title>
        <authorList>
            <person name="Hirsch P."/>
            <person name="Mevs U."/>
            <person name="Kroppenstedt R.M."/>
            <person name="Schumann P."/>
            <person name="Stackebrandt E."/>
        </authorList>
    </citation>
    <scope>NUCLEOTIDE SEQUENCE [LARGE SCALE GENOMIC DNA]</scope>
    <source>
        <strain evidence="2 3">JCM 12677</strain>
    </source>
</reference>
<dbReference type="InterPro" id="IPR039422">
    <property type="entry name" value="MarR/SlyA-like"/>
</dbReference>
<dbReference type="OrthoDB" id="3177763at2"/>
<dbReference type="EMBL" id="RBAK01000022">
    <property type="protein sequence ID" value="RKN38229.1"/>
    <property type="molecule type" value="Genomic_DNA"/>
</dbReference>
<evidence type="ECO:0000313" key="2">
    <source>
        <dbReference type="EMBL" id="RKN38229.1"/>
    </source>
</evidence>
<proteinExistence type="predicted"/>
<accession>A0A3A9YQQ5</accession>